<evidence type="ECO:0000256" key="8">
    <source>
        <dbReference type="ARBA" id="ARBA00023033"/>
    </source>
</evidence>
<evidence type="ECO:0000256" key="9">
    <source>
        <dbReference type="PIRSR" id="PIRSR602401-1"/>
    </source>
</evidence>
<keyword evidence="5 9" id="KW-0479">Metal-binding</keyword>
<dbReference type="PRINTS" id="PR00385">
    <property type="entry name" value="P450"/>
</dbReference>
<evidence type="ECO:0000256" key="6">
    <source>
        <dbReference type="ARBA" id="ARBA00023002"/>
    </source>
</evidence>
<evidence type="ECO:0000256" key="3">
    <source>
        <dbReference type="ARBA" id="ARBA00010617"/>
    </source>
</evidence>
<comment type="cofactor">
    <cofactor evidence="1 9">
        <name>heme</name>
        <dbReference type="ChEBI" id="CHEBI:30413"/>
    </cofactor>
</comment>
<dbReference type="EMBL" id="JARKIF010000022">
    <property type="protein sequence ID" value="KAJ7616443.1"/>
    <property type="molecule type" value="Genomic_DNA"/>
</dbReference>
<dbReference type="AlphaFoldDB" id="A0AAD7BC46"/>
<dbReference type="InterPro" id="IPR036396">
    <property type="entry name" value="Cyt_P450_sf"/>
</dbReference>
<dbReference type="Pfam" id="PF00067">
    <property type="entry name" value="p450"/>
    <property type="match status" value="1"/>
</dbReference>
<comment type="caution">
    <text evidence="10">The sequence shown here is derived from an EMBL/GenBank/DDBJ whole genome shotgun (WGS) entry which is preliminary data.</text>
</comment>
<evidence type="ECO:0000256" key="1">
    <source>
        <dbReference type="ARBA" id="ARBA00001971"/>
    </source>
</evidence>
<feature type="binding site" description="axial binding residue" evidence="9">
    <location>
        <position position="445"/>
    </location>
    <ligand>
        <name>heme</name>
        <dbReference type="ChEBI" id="CHEBI:30413"/>
    </ligand>
    <ligandPart>
        <name>Fe</name>
        <dbReference type="ChEBI" id="CHEBI:18248"/>
    </ligandPart>
</feature>
<dbReference type="InterPro" id="IPR001128">
    <property type="entry name" value="Cyt_P450"/>
</dbReference>
<evidence type="ECO:0000256" key="7">
    <source>
        <dbReference type="ARBA" id="ARBA00023004"/>
    </source>
</evidence>
<dbReference type="PANTHER" id="PTHR24305">
    <property type="entry name" value="CYTOCHROME P450"/>
    <property type="match status" value="1"/>
</dbReference>
<keyword evidence="6" id="KW-0560">Oxidoreductase</keyword>
<dbReference type="InterPro" id="IPR002401">
    <property type="entry name" value="Cyt_P450_E_grp-I"/>
</dbReference>
<protein>
    <submittedName>
        <fullName evidence="10">Cytochrome P450</fullName>
    </submittedName>
</protein>
<evidence type="ECO:0000256" key="5">
    <source>
        <dbReference type="ARBA" id="ARBA00022723"/>
    </source>
</evidence>
<evidence type="ECO:0000313" key="10">
    <source>
        <dbReference type="EMBL" id="KAJ7616443.1"/>
    </source>
</evidence>
<dbReference type="GO" id="GO:0004497">
    <property type="term" value="F:monooxygenase activity"/>
    <property type="evidence" value="ECO:0007669"/>
    <property type="project" value="UniProtKB-KW"/>
</dbReference>
<sequence length="499" mass="56706">MMFLTVSTLWVWPAVLVAACILPLVLHLYDPYGIRKYPGPFLAKFSYAWIFWVGISGRRSQIIHEAHDKYGAVIRISPREVSFSSPSVYSEIHSFSSKATKSNFYDTFGSIGVRNVFTSRSKADHVQRRKLLHPLFTAQVTREFTPRTVSLVEQLLNEWESRFVDGKYFDCVPWIVWLAFDSIGDFIFGTSLGMLNSRSDSVPFVRKSDEKTISLPGIISMREQYNYPVGLLPVWWRPLARRIVSKEIEAARTYHAFVAHRVEQRLSRNAGLQSEDVYDLVGRFLKKSKAQNEAFHPDALTSELNTILVAGTDTTRNSLIAAIYYLARSPDAQRTLQAELDSSPTQDISALPFLNACLNETLRLYSPVGIGLPRTVPHPGMLIAGEWFVGGTTVGVPIYTVHRDENIWGARTEEFEPRRWLSEDGRELRMDADALKTFSDGSMRCIGKHLALAQLRVMIAAIFKRFDVILENPEAPLHTEEWFVRKAIECKIGVRRRGV</sequence>
<evidence type="ECO:0000313" key="11">
    <source>
        <dbReference type="Proteomes" id="UP001221142"/>
    </source>
</evidence>
<comment type="pathway">
    <text evidence="2">Secondary metabolite biosynthesis.</text>
</comment>
<dbReference type="Proteomes" id="UP001221142">
    <property type="component" value="Unassembled WGS sequence"/>
</dbReference>
<dbReference type="PANTHER" id="PTHR24305:SF29">
    <property type="entry name" value="BENZOATE-PARA-HYDROXYLASE"/>
    <property type="match status" value="1"/>
</dbReference>
<keyword evidence="4 9" id="KW-0349">Heme</keyword>
<dbReference type="SUPFAM" id="SSF48264">
    <property type="entry name" value="Cytochrome P450"/>
    <property type="match status" value="1"/>
</dbReference>
<keyword evidence="7 9" id="KW-0408">Iron</keyword>
<dbReference type="PRINTS" id="PR00463">
    <property type="entry name" value="EP450I"/>
</dbReference>
<dbReference type="GO" id="GO:0005506">
    <property type="term" value="F:iron ion binding"/>
    <property type="evidence" value="ECO:0007669"/>
    <property type="project" value="InterPro"/>
</dbReference>
<dbReference type="InterPro" id="IPR050121">
    <property type="entry name" value="Cytochrome_P450_monoxygenase"/>
</dbReference>
<name>A0AAD7BC46_9AGAR</name>
<organism evidence="10 11">
    <name type="scientific">Roridomyces roridus</name>
    <dbReference type="NCBI Taxonomy" id="1738132"/>
    <lineage>
        <taxon>Eukaryota</taxon>
        <taxon>Fungi</taxon>
        <taxon>Dikarya</taxon>
        <taxon>Basidiomycota</taxon>
        <taxon>Agaricomycotina</taxon>
        <taxon>Agaricomycetes</taxon>
        <taxon>Agaricomycetidae</taxon>
        <taxon>Agaricales</taxon>
        <taxon>Marasmiineae</taxon>
        <taxon>Mycenaceae</taxon>
        <taxon>Roridomyces</taxon>
    </lineage>
</organism>
<dbReference type="Gene3D" id="1.10.630.10">
    <property type="entry name" value="Cytochrome P450"/>
    <property type="match status" value="1"/>
</dbReference>
<dbReference type="GO" id="GO:0016705">
    <property type="term" value="F:oxidoreductase activity, acting on paired donors, with incorporation or reduction of molecular oxygen"/>
    <property type="evidence" value="ECO:0007669"/>
    <property type="project" value="InterPro"/>
</dbReference>
<evidence type="ECO:0000256" key="2">
    <source>
        <dbReference type="ARBA" id="ARBA00005179"/>
    </source>
</evidence>
<reference evidence="10" key="1">
    <citation type="submission" date="2023-03" db="EMBL/GenBank/DDBJ databases">
        <title>Massive genome expansion in bonnet fungi (Mycena s.s.) driven by repeated elements and novel gene families across ecological guilds.</title>
        <authorList>
            <consortium name="Lawrence Berkeley National Laboratory"/>
            <person name="Harder C.B."/>
            <person name="Miyauchi S."/>
            <person name="Viragh M."/>
            <person name="Kuo A."/>
            <person name="Thoen E."/>
            <person name="Andreopoulos B."/>
            <person name="Lu D."/>
            <person name="Skrede I."/>
            <person name="Drula E."/>
            <person name="Henrissat B."/>
            <person name="Morin E."/>
            <person name="Kohler A."/>
            <person name="Barry K."/>
            <person name="LaButti K."/>
            <person name="Morin E."/>
            <person name="Salamov A."/>
            <person name="Lipzen A."/>
            <person name="Mereny Z."/>
            <person name="Hegedus B."/>
            <person name="Baldrian P."/>
            <person name="Stursova M."/>
            <person name="Weitz H."/>
            <person name="Taylor A."/>
            <person name="Grigoriev I.V."/>
            <person name="Nagy L.G."/>
            <person name="Martin F."/>
            <person name="Kauserud H."/>
        </authorList>
    </citation>
    <scope>NUCLEOTIDE SEQUENCE</scope>
    <source>
        <strain evidence="10">9284</strain>
    </source>
</reference>
<dbReference type="GO" id="GO:0020037">
    <property type="term" value="F:heme binding"/>
    <property type="evidence" value="ECO:0007669"/>
    <property type="project" value="InterPro"/>
</dbReference>
<proteinExistence type="inferred from homology"/>
<keyword evidence="8" id="KW-0503">Monooxygenase</keyword>
<gene>
    <name evidence="10" type="ORF">FB45DRAFT_934254</name>
</gene>
<evidence type="ECO:0000256" key="4">
    <source>
        <dbReference type="ARBA" id="ARBA00022617"/>
    </source>
</evidence>
<keyword evidence="11" id="KW-1185">Reference proteome</keyword>
<accession>A0AAD7BC46</accession>
<comment type="similarity">
    <text evidence="3">Belongs to the cytochrome P450 family.</text>
</comment>